<evidence type="ECO:0000256" key="2">
    <source>
        <dbReference type="ARBA" id="ARBA00022840"/>
    </source>
</evidence>
<evidence type="ECO:0000256" key="1">
    <source>
        <dbReference type="ARBA" id="ARBA00022741"/>
    </source>
</evidence>
<gene>
    <name evidence="4" type="primary">epsE_5</name>
    <name evidence="4" type="ORF">SDC9_113480</name>
</gene>
<dbReference type="SMART" id="SM00382">
    <property type="entry name" value="AAA"/>
    <property type="match status" value="1"/>
</dbReference>
<accession>A0A645BM64</accession>
<dbReference type="PANTHER" id="PTHR30258">
    <property type="entry name" value="TYPE II SECRETION SYSTEM PROTEIN GSPE-RELATED"/>
    <property type="match status" value="1"/>
</dbReference>
<sequence length="340" mass="37589">MVLPKANLSAITTRVKIIGRMDIAEKRIPQDGRVEMRFNDNEIDLRISSLPTVYGEKIVIRILDKSNFNFTKEGLGFSQDNLNKLNNMIAQPYGMLLVTGPTGSGKSTTLYTILKELNVQTKNVITVEDPVEYKLKGINQVQVNPKAGLTFASGLRSILRQDPDTIMIGEIRDSETAEIAVRAAITGHLVLSTLHTNDSPSTIARLVDMGLEPYLVSSAVIGIISQRLVKLLCPKCKQKYRASDSEKKILGIDSKQDVTFYKPVGCNSCNNGYRGRAAVHEVMLVNENIRRLINKGANTDDIRRQALEDKMATLLQSSTDLALKGDTSFEEIMRAGYTLG</sequence>
<dbReference type="SUPFAM" id="SSF52540">
    <property type="entry name" value="P-loop containing nucleoside triphosphate hydrolases"/>
    <property type="match status" value="1"/>
</dbReference>
<dbReference type="InterPro" id="IPR001482">
    <property type="entry name" value="T2SS/T4SS_dom"/>
</dbReference>
<dbReference type="AlphaFoldDB" id="A0A645BM64"/>
<protein>
    <submittedName>
        <fullName evidence="4">Type II secretion system protein E</fullName>
    </submittedName>
</protein>
<proteinExistence type="predicted"/>
<reference evidence="4" key="1">
    <citation type="submission" date="2019-08" db="EMBL/GenBank/DDBJ databases">
        <authorList>
            <person name="Kucharzyk K."/>
            <person name="Murdoch R.W."/>
            <person name="Higgins S."/>
            <person name="Loffler F."/>
        </authorList>
    </citation>
    <scope>NUCLEOTIDE SEQUENCE</scope>
</reference>
<feature type="domain" description="Bacterial type II secretion system protein E" evidence="3">
    <location>
        <begin position="159"/>
        <end position="173"/>
    </location>
</feature>
<dbReference type="EMBL" id="VSSQ01021165">
    <property type="protein sequence ID" value="MPM66570.1"/>
    <property type="molecule type" value="Genomic_DNA"/>
</dbReference>
<dbReference type="Gene3D" id="3.30.450.90">
    <property type="match status" value="1"/>
</dbReference>
<dbReference type="FunFam" id="3.40.50.300:FF:000398">
    <property type="entry name" value="Type IV pilus assembly ATPase PilB"/>
    <property type="match status" value="1"/>
</dbReference>
<dbReference type="PANTHER" id="PTHR30258:SF1">
    <property type="entry name" value="PROTEIN TRANSPORT PROTEIN HOFB HOMOLOG"/>
    <property type="match status" value="1"/>
</dbReference>
<dbReference type="GO" id="GO:0005524">
    <property type="term" value="F:ATP binding"/>
    <property type="evidence" value="ECO:0007669"/>
    <property type="project" value="UniProtKB-KW"/>
</dbReference>
<dbReference type="CDD" id="cd01129">
    <property type="entry name" value="PulE-GspE-like"/>
    <property type="match status" value="1"/>
</dbReference>
<name>A0A645BM64_9ZZZZ</name>
<dbReference type="InterPro" id="IPR027417">
    <property type="entry name" value="P-loop_NTPase"/>
</dbReference>
<dbReference type="InterPro" id="IPR003593">
    <property type="entry name" value="AAA+_ATPase"/>
</dbReference>
<dbReference type="PROSITE" id="PS00662">
    <property type="entry name" value="T2SP_E"/>
    <property type="match status" value="1"/>
</dbReference>
<dbReference type="Gene3D" id="3.40.50.300">
    <property type="entry name" value="P-loop containing nucleotide triphosphate hydrolases"/>
    <property type="match status" value="1"/>
</dbReference>
<dbReference type="Pfam" id="PF00437">
    <property type="entry name" value="T2SSE"/>
    <property type="match status" value="1"/>
</dbReference>
<dbReference type="GO" id="GO:0005886">
    <property type="term" value="C:plasma membrane"/>
    <property type="evidence" value="ECO:0007669"/>
    <property type="project" value="TreeGrafter"/>
</dbReference>
<comment type="caution">
    <text evidence="4">The sequence shown here is derived from an EMBL/GenBank/DDBJ whole genome shotgun (WGS) entry which is preliminary data.</text>
</comment>
<evidence type="ECO:0000259" key="3">
    <source>
        <dbReference type="PROSITE" id="PS00662"/>
    </source>
</evidence>
<keyword evidence="2" id="KW-0067">ATP-binding</keyword>
<dbReference type="GO" id="GO:0016887">
    <property type="term" value="F:ATP hydrolysis activity"/>
    <property type="evidence" value="ECO:0007669"/>
    <property type="project" value="TreeGrafter"/>
</dbReference>
<keyword evidence="1" id="KW-0547">Nucleotide-binding</keyword>
<organism evidence="4">
    <name type="scientific">bioreactor metagenome</name>
    <dbReference type="NCBI Taxonomy" id="1076179"/>
    <lineage>
        <taxon>unclassified sequences</taxon>
        <taxon>metagenomes</taxon>
        <taxon>ecological metagenomes</taxon>
    </lineage>
</organism>
<evidence type="ECO:0000313" key="4">
    <source>
        <dbReference type="EMBL" id="MPM66570.1"/>
    </source>
</evidence>